<feature type="zinc finger region" description="CR-type" evidence="6">
    <location>
        <begin position="190"/>
        <end position="272"/>
    </location>
</feature>
<dbReference type="SUPFAM" id="SSF46565">
    <property type="entry name" value="Chaperone J-domain"/>
    <property type="match status" value="1"/>
</dbReference>
<dbReference type="Proteomes" id="UP000554482">
    <property type="component" value="Unassembled WGS sequence"/>
</dbReference>
<keyword evidence="3 6" id="KW-0863">Zinc-finger</keyword>
<dbReference type="Pfam" id="PF00684">
    <property type="entry name" value="DnaJ_CXXCXGXG"/>
    <property type="match status" value="1"/>
</dbReference>
<dbReference type="GO" id="GO:0008270">
    <property type="term" value="F:zinc ion binding"/>
    <property type="evidence" value="ECO:0007669"/>
    <property type="project" value="UniProtKB-KW"/>
</dbReference>
<evidence type="ECO:0000259" key="8">
    <source>
        <dbReference type="PROSITE" id="PS51188"/>
    </source>
</evidence>
<dbReference type="OrthoDB" id="10256793at2759"/>
<keyword evidence="1 6" id="KW-0479">Metal-binding</keyword>
<dbReference type="PROSITE" id="PS00636">
    <property type="entry name" value="DNAJ_1"/>
    <property type="match status" value="1"/>
</dbReference>
<dbReference type="CDD" id="cd10747">
    <property type="entry name" value="DnaJ_C"/>
    <property type="match status" value="1"/>
</dbReference>
<dbReference type="InterPro" id="IPR018253">
    <property type="entry name" value="DnaJ_domain_CS"/>
</dbReference>
<sequence>MINPTTPVNVTITNNPAPHFNLFGIGGRAPGAQQPLLLLRNINININKRRVIRAASAANNKDYYSTLNLSRTATLHQIKSSYRKLARQYHPDMNKSPAAEDKFKEISVAYEVLSDDEKRSVYDRFGEPGLQSQFHGSDLNSQGVDPFEIFDTYFGQSNAFFGGNNLRNNHTQSLDIRYDLSLYFEESIFGGQKDIEVLCYETCDNCNGSGAKSSSCIKSCIDCGGRGGVVKSQRTPFGVMSQVSTCSKCGGEGKVVTDYCRGCDGQGKVQMKRSIKVVIPPGVNDGATMKVQGEGSTDRNRGIAGDLYLFVRVKEKHGVWREGLNLYSKINIDYTDAILGTVVKVETVEGLRDLYISPGIQPGDTIKLPSIGVPNINKPLIRGDHHFIVNVLIPKDTSVTERTLVEKLASLKASCKFHSSPSNGISGDNVERHCTKTRQNIKRITSLWTSIKNFWGQKQSGDGFASVSAEALKPIRMYSTPDISVVISVCVVLLSTCIIRSCMSNIKFGKVSKLEKRSHADDSTNRKD</sequence>
<dbReference type="PROSITE" id="PS51188">
    <property type="entry name" value="ZF_CR"/>
    <property type="match status" value="1"/>
</dbReference>
<dbReference type="Gene3D" id="1.10.287.110">
    <property type="entry name" value="DnaJ domain"/>
    <property type="match status" value="1"/>
</dbReference>
<feature type="domain" description="CR-type" evidence="8">
    <location>
        <begin position="190"/>
        <end position="272"/>
    </location>
</feature>
<keyword evidence="10" id="KW-1185">Reference proteome</keyword>
<evidence type="ECO:0000256" key="6">
    <source>
        <dbReference type="PROSITE-ProRule" id="PRU00546"/>
    </source>
</evidence>
<dbReference type="Pfam" id="PF00226">
    <property type="entry name" value="DnaJ"/>
    <property type="match status" value="1"/>
</dbReference>
<protein>
    <submittedName>
        <fullName evidence="9">Chaperone protein DnaJ</fullName>
    </submittedName>
</protein>
<reference evidence="9 10" key="1">
    <citation type="submission" date="2020-06" db="EMBL/GenBank/DDBJ databases">
        <title>Transcriptomic and genomic resources for Thalictrum thalictroides and T. hernandezii: Facilitating candidate gene discovery in an emerging model plant lineage.</title>
        <authorList>
            <person name="Arias T."/>
            <person name="Riano-Pachon D.M."/>
            <person name="Di Stilio V.S."/>
        </authorList>
    </citation>
    <scope>NUCLEOTIDE SEQUENCE [LARGE SCALE GENOMIC DNA]</scope>
    <source>
        <strain evidence="10">cv. WT478/WT964</strain>
        <tissue evidence="9">Leaves</tissue>
    </source>
</reference>
<dbReference type="PANTHER" id="PTHR43096:SF26">
    <property type="entry name" value="CR-TYPE DOMAIN-CONTAINING PROTEIN"/>
    <property type="match status" value="1"/>
</dbReference>
<dbReference type="GO" id="GO:0005524">
    <property type="term" value="F:ATP binding"/>
    <property type="evidence" value="ECO:0007669"/>
    <property type="project" value="InterPro"/>
</dbReference>
<dbReference type="PANTHER" id="PTHR43096">
    <property type="entry name" value="DNAJ HOMOLOG 1, MITOCHONDRIAL-RELATED"/>
    <property type="match status" value="1"/>
</dbReference>
<dbReference type="InterPro" id="IPR036869">
    <property type="entry name" value="J_dom_sf"/>
</dbReference>
<dbReference type="InterPro" id="IPR012724">
    <property type="entry name" value="DnaJ"/>
</dbReference>
<dbReference type="GO" id="GO:0051082">
    <property type="term" value="F:unfolded protein binding"/>
    <property type="evidence" value="ECO:0007669"/>
    <property type="project" value="InterPro"/>
</dbReference>
<name>A0A7J6VTI7_THATH</name>
<dbReference type="EMBL" id="JABWDY010027680">
    <property type="protein sequence ID" value="KAF5187702.1"/>
    <property type="molecule type" value="Genomic_DNA"/>
</dbReference>
<dbReference type="Gene3D" id="2.10.230.10">
    <property type="entry name" value="Heat shock protein DnaJ, cysteine-rich domain"/>
    <property type="match status" value="1"/>
</dbReference>
<evidence type="ECO:0000313" key="10">
    <source>
        <dbReference type="Proteomes" id="UP000554482"/>
    </source>
</evidence>
<dbReference type="HAMAP" id="MF_01152">
    <property type="entry name" value="DnaJ"/>
    <property type="match status" value="1"/>
</dbReference>
<dbReference type="GO" id="GO:0031072">
    <property type="term" value="F:heat shock protein binding"/>
    <property type="evidence" value="ECO:0007669"/>
    <property type="project" value="InterPro"/>
</dbReference>
<dbReference type="CDD" id="cd06257">
    <property type="entry name" value="DnaJ"/>
    <property type="match status" value="1"/>
</dbReference>
<dbReference type="AlphaFoldDB" id="A0A7J6VTI7"/>
<evidence type="ECO:0000259" key="7">
    <source>
        <dbReference type="PROSITE" id="PS50076"/>
    </source>
</evidence>
<evidence type="ECO:0000256" key="1">
    <source>
        <dbReference type="ARBA" id="ARBA00022723"/>
    </source>
</evidence>
<dbReference type="GO" id="GO:0009535">
    <property type="term" value="C:chloroplast thylakoid membrane"/>
    <property type="evidence" value="ECO:0007669"/>
    <property type="project" value="TreeGrafter"/>
</dbReference>
<dbReference type="FunFam" id="2.10.230.10:FF:000002">
    <property type="entry name" value="Molecular chaperone DnaJ"/>
    <property type="match status" value="1"/>
</dbReference>
<dbReference type="SMART" id="SM00271">
    <property type="entry name" value="DnaJ"/>
    <property type="match status" value="1"/>
</dbReference>
<organism evidence="9 10">
    <name type="scientific">Thalictrum thalictroides</name>
    <name type="common">Rue-anemone</name>
    <name type="synonym">Anemone thalictroides</name>
    <dbReference type="NCBI Taxonomy" id="46969"/>
    <lineage>
        <taxon>Eukaryota</taxon>
        <taxon>Viridiplantae</taxon>
        <taxon>Streptophyta</taxon>
        <taxon>Embryophyta</taxon>
        <taxon>Tracheophyta</taxon>
        <taxon>Spermatophyta</taxon>
        <taxon>Magnoliopsida</taxon>
        <taxon>Ranunculales</taxon>
        <taxon>Ranunculaceae</taxon>
        <taxon>Thalictroideae</taxon>
        <taxon>Thalictrum</taxon>
    </lineage>
</organism>
<dbReference type="PROSITE" id="PS50076">
    <property type="entry name" value="DNAJ_2"/>
    <property type="match status" value="1"/>
</dbReference>
<dbReference type="GO" id="GO:0042026">
    <property type="term" value="P:protein refolding"/>
    <property type="evidence" value="ECO:0007669"/>
    <property type="project" value="TreeGrafter"/>
</dbReference>
<comment type="caution">
    <text evidence="9">The sequence shown here is derived from an EMBL/GenBank/DDBJ whole genome shotgun (WGS) entry which is preliminary data.</text>
</comment>
<dbReference type="InterPro" id="IPR008971">
    <property type="entry name" value="HSP40/DnaJ_pept-bd"/>
</dbReference>
<dbReference type="SUPFAM" id="SSF49493">
    <property type="entry name" value="HSP40/DnaJ peptide-binding domain"/>
    <property type="match status" value="2"/>
</dbReference>
<dbReference type="CDD" id="cd10719">
    <property type="entry name" value="DnaJ_zf"/>
    <property type="match status" value="1"/>
</dbReference>
<keyword evidence="5" id="KW-0143">Chaperone</keyword>
<keyword evidence="2" id="KW-0677">Repeat</keyword>
<dbReference type="InterPro" id="IPR036410">
    <property type="entry name" value="HSP_DnaJ_Cys-rich_dom_sf"/>
</dbReference>
<keyword evidence="4 6" id="KW-0862">Zinc</keyword>
<evidence type="ECO:0000256" key="3">
    <source>
        <dbReference type="ARBA" id="ARBA00022771"/>
    </source>
</evidence>
<dbReference type="PRINTS" id="PR00625">
    <property type="entry name" value="JDOMAIN"/>
</dbReference>
<dbReference type="Pfam" id="PF01556">
    <property type="entry name" value="DnaJ_C"/>
    <property type="match status" value="1"/>
</dbReference>
<dbReference type="InterPro" id="IPR001623">
    <property type="entry name" value="DnaJ_domain"/>
</dbReference>
<dbReference type="GO" id="GO:0009408">
    <property type="term" value="P:response to heat"/>
    <property type="evidence" value="ECO:0007669"/>
    <property type="project" value="InterPro"/>
</dbReference>
<feature type="domain" description="J" evidence="7">
    <location>
        <begin position="62"/>
        <end position="126"/>
    </location>
</feature>
<dbReference type="SUPFAM" id="SSF57938">
    <property type="entry name" value="DnaJ/Hsp40 cysteine-rich domain"/>
    <property type="match status" value="1"/>
</dbReference>
<dbReference type="InterPro" id="IPR002939">
    <property type="entry name" value="DnaJ_C"/>
</dbReference>
<evidence type="ECO:0000256" key="4">
    <source>
        <dbReference type="ARBA" id="ARBA00022833"/>
    </source>
</evidence>
<gene>
    <name evidence="9" type="ORF">FRX31_022711</name>
</gene>
<evidence type="ECO:0000256" key="2">
    <source>
        <dbReference type="ARBA" id="ARBA00022737"/>
    </source>
</evidence>
<dbReference type="Gene3D" id="2.60.260.20">
    <property type="entry name" value="Urease metallochaperone UreE, N-terminal domain"/>
    <property type="match status" value="2"/>
</dbReference>
<accession>A0A7J6VTI7</accession>
<evidence type="ECO:0000256" key="5">
    <source>
        <dbReference type="ARBA" id="ARBA00023186"/>
    </source>
</evidence>
<evidence type="ECO:0000313" key="9">
    <source>
        <dbReference type="EMBL" id="KAF5187702.1"/>
    </source>
</evidence>
<dbReference type="InterPro" id="IPR001305">
    <property type="entry name" value="HSP_DnaJ_Cys-rich_dom"/>
</dbReference>
<proteinExistence type="inferred from homology"/>